<sequence length="101" mass="11263">MLGNERFARIANGAGSYIGATKPRCSEGLQCLYAKMLCNGVTERLIPPIPGMKRSAVMQGKKLTVDGMSHIAAVSLTAASRWRSTVRHWFMNRRELRTLLR</sequence>
<name>A0A1C3VT51_9BRAD</name>
<dbReference type="EMBL" id="FMAI01000005">
    <property type="protein sequence ID" value="SCB30795.1"/>
    <property type="molecule type" value="Genomic_DNA"/>
</dbReference>
<accession>A0A1C3VT51</accession>
<gene>
    <name evidence="1" type="ORF">GA0061098_1005208</name>
</gene>
<organism evidence="1 2">
    <name type="scientific">Bradyrhizobium shewense</name>
    <dbReference type="NCBI Taxonomy" id="1761772"/>
    <lineage>
        <taxon>Bacteria</taxon>
        <taxon>Pseudomonadati</taxon>
        <taxon>Pseudomonadota</taxon>
        <taxon>Alphaproteobacteria</taxon>
        <taxon>Hyphomicrobiales</taxon>
        <taxon>Nitrobacteraceae</taxon>
        <taxon>Bradyrhizobium</taxon>
    </lineage>
</organism>
<protein>
    <submittedName>
        <fullName evidence="1">Uncharacterized protein</fullName>
    </submittedName>
</protein>
<proteinExistence type="predicted"/>
<evidence type="ECO:0000313" key="2">
    <source>
        <dbReference type="Proteomes" id="UP000199184"/>
    </source>
</evidence>
<reference evidence="2" key="1">
    <citation type="submission" date="2016-08" db="EMBL/GenBank/DDBJ databases">
        <authorList>
            <person name="Varghese N."/>
            <person name="Submissions Spin"/>
        </authorList>
    </citation>
    <scope>NUCLEOTIDE SEQUENCE [LARGE SCALE GENOMIC DNA]</scope>
    <source>
        <strain evidence="2">ERR11</strain>
    </source>
</reference>
<dbReference type="Proteomes" id="UP000199184">
    <property type="component" value="Unassembled WGS sequence"/>
</dbReference>
<dbReference type="AlphaFoldDB" id="A0A1C3VT51"/>
<evidence type="ECO:0000313" key="1">
    <source>
        <dbReference type="EMBL" id="SCB30795.1"/>
    </source>
</evidence>
<keyword evidence="2" id="KW-1185">Reference proteome</keyword>